<dbReference type="InterPro" id="IPR052815">
    <property type="entry name" value="PDCD2-like_regulator"/>
</dbReference>
<dbReference type="RefSeq" id="XP_044552775.1">
    <property type="nucleotide sequence ID" value="XM_044691614.1"/>
</dbReference>
<feature type="region of interest" description="Disordered" evidence="2">
    <location>
        <begin position="400"/>
        <end position="436"/>
    </location>
</feature>
<comment type="caution">
    <text evidence="4">The sequence shown here is derived from an EMBL/GenBank/DDBJ whole genome shotgun (WGS) entry which is preliminary data.</text>
</comment>
<dbReference type="AlphaFoldDB" id="A0AA88H028"/>
<reference evidence="4 5" key="1">
    <citation type="journal article" date="2018" name="BMC Genomics">
        <title>The genome of Naegleria lovaniensis, the basis for a comparative approach to unravel pathogenicity factors of the human pathogenic amoeba N. fowleri.</title>
        <authorList>
            <person name="Liechti N."/>
            <person name="Schurch N."/>
            <person name="Bruggmann R."/>
            <person name="Wittwer M."/>
        </authorList>
    </citation>
    <scope>NUCLEOTIDE SEQUENCE [LARGE SCALE GENOMIC DNA]</scope>
    <source>
        <strain evidence="4 5">ATCC 30569</strain>
    </source>
</reference>
<gene>
    <name evidence="4" type="ORF">C9374_000222</name>
</gene>
<name>A0AA88H028_NAELO</name>
<keyword evidence="1" id="KW-0175">Coiled coil</keyword>
<feature type="region of interest" description="Disordered" evidence="2">
    <location>
        <begin position="303"/>
        <end position="345"/>
    </location>
</feature>
<evidence type="ECO:0000256" key="2">
    <source>
        <dbReference type="SAM" id="MobiDB-lite"/>
    </source>
</evidence>
<feature type="region of interest" description="Disordered" evidence="2">
    <location>
        <begin position="147"/>
        <end position="193"/>
    </location>
</feature>
<dbReference type="PANTHER" id="PTHR46421:SF1">
    <property type="entry name" value="PROGRAMMED CELL DEATH PROTEIN 2-LIKE"/>
    <property type="match status" value="1"/>
</dbReference>
<protein>
    <recommendedName>
        <fullName evidence="3">Programmed cell death protein 2 C-terminal domain-containing protein</fullName>
    </recommendedName>
</protein>
<dbReference type="Pfam" id="PF04194">
    <property type="entry name" value="PDCD2_C"/>
    <property type="match status" value="1"/>
</dbReference>
<dbReference type="GeneID" id="68092684"/>
<organism evidence="4 5">
    <name type="scientific">Naegleria lovaniensis</name>
    <name type="common">Amoeba</name>
    <dbReference type="NCBI Taxonomy" id="51637"/>
    <lineage>
        <taxon>Eukaryota</taxon>
        <taxon>Discoba</taxon>
        <taxon>Heterolobosea</taxon>
        <taxon>Tetramitia</taxon>
        <taxon>Eutetramitia</taxon>
        <taxon>Vahlkampfiidae</taxon>
        <taxon>Naegleria</taxon>
    </lineage>
</organism>
<dbReference type="GO" id="GO:0005737">
    <property type="term" value="C:cytoplasm"/>
    <property type="evidence" value="ECO:0007669"/>
    <property type="project" value="InterPro"/>
</dbReference>
<feature type="compositionally biased region" description="Low complexity" evidence="2">
    <location>
        <begin position="158"/>
        <end position="170"/>
    </location>
</feature>
<feature type="compositionally biased region" description="Basic and acidic residues" evidence="2">
    <location>
        <begin position="147"/>
        <end position="157"/>
    </location>
</feature>
<evidence type="ECO:0000256" key="1">
    <source>
        <dbReference type="SAM" id="Coils"/>
    </source>
</evidence>
<evidence type="ECO:0000313" key="5">
    <source>
        <dbReference type="Proteomes" id="UP000816034"/>
    </source>
</evidence>
<feature type="coiled-coil region" evidence="1">
    <location>
        <begin position="194"/>
        <end position="228"/>
    </location>
</feature>
<feature type="compositionally biased region" description="Basic and acidic residues" evidence="2">
    <location>
        <begin position="400"/>
        <end position="413"/>
    </location>
</feature>
<dbReference type="InterPro" id="IPR007320">
    <property type="entry name" value="PDCD2_C"/>
</dbReference>
<sequence length="519" mass="58596">MISSAASSSAAQDEAELREFGLQSDYFVEYPWIGEPEKRIEENSVDDKDPYFNKLGGNPAWITESELQIMQLPPNTQCKDLSSLLPQIPKLKCGNCSGKLSLVTQCYVPLGTYDRFLYVFGCNNGACSEKNNAWTCLRTQFKVDPKKVEEQKNKPKSETSSLSETPSTTTTDKKETSSSSQTKSTNDWTQSVDDKELSDLLSGQEAQLKKMQQEKDAKKKKKKKISKVVSEGNLPCYALDIYEEPEMDEEFTEDSHEMKLLKQFQAEAKETGEENAFDSKEAEAFAKKFMSEKIKGVTFKEDKVVEESSTEAGTSSTSTDEHNNEALADNDEEEEQVQESAVPESDKVSLAFVHFQTVLATCPHQSIRWQFGGKPLWVSDDASDMPPKYMQIKKNLLEKKKENEALKGSKHDSDDEEDDDEQNYNELEPNPSDYAPKCDKCGAPRVFELEILPTTIYQLQCDKHVRSDVAEGMQFGCVCVFTCSNPACDGYSEQERKQLGDNAPKLRYIKEYIHVQRSL</sequence>
<accession>A0AA88H028</accession>
<dbReference type="PANTHER" id="PTHR46421">
    <property type="entry name" value="PROGRAMMED CELL DEATH PROTEIN 2-LIKE"/>
    <property type="match status" value="1"/>
</dbReference>
<proteinExistence type="predicted"/>
<evidence type="ECO:0000313" key="4">
    <source>
        <dbReference type="EMBL" id="KAG2388783.1"/>
    </source>
</evidence>
<evidence type="ECO:0000259" key="3">
    <source>
        <dbReference type="Pfam" id="PF04194"/>
    </source>
</evidence>
<feature type="compositionally biased region" description="Acidic residues" evidence="2">
    <location>
        <begin position="328"/>
        <end position="337"/>
    </location>
</feature>
<feature type="domain" description="Programmed cell death protein 2 C-terminal" evidence="3">
    <location>
        <begin position="351"/>
        <end position="494"/>
    </location>
</feature>
<dbReference type="Proteomes" id="UP000816034">
    <property type="component" value="Unassembled WGS sequence"/>
</dbReference>
<feature type="compositionally biased region" description="Acidic residues" evidence="2">
    <location>
        <begin position="414"/>
        <end position="423"/>
    </location>
</feature>
<keyword evidence="5" id="KW-1185">Reference proteome</keyword>
<dbReference type="EMBL" id="PYSW02000009">
    <property type="protein sequence ID" value="KAG2388783.1"/>
    <property type="molecule type" value="Genomic_DNA"/>
</dbReference>